<evidence type="ECO:0000256" key="5">
    <source>
        <dbReference type="ARBA" id="ARBA00022801"/>
    </source>
</evidence>
<dbReference type="PANTHER" id="PTHR33653:SF1">
    <property type="entry name" value="RIBONUCLEASE VAPC2"/>
    <property type="match status" value="1"/>
</dbReference>
<evidence type="ECO:0000256" key="7">
    <source>
        <dbReference type="ARBA" id="ARBA00038093"/>
    </source>
</evidence>
<comment type="caution">
    <text evidence="9">The sequence shown here is derived from an EMBL/GenBank/DDBJ whole genome shotgun (WGS) entry which is preliminary data.</text>
</comment>
<evidence type="ECO:0000313" key="9">
    <source>
        <dbReference type="EMBL" id="MFD1950035.1"/>
    </source>
</evidence>
<evidence type="ECO:0000313" key="10">
    <source>
        <dbReference type="Proteomes" id="UP001597400"/>
    </source>
</evidence>
<dbReference type="RefSeq" id="WP_380927796.1">
    <property type="nucleotide sequence ID" value="NZ_JBHUGS010000001.1"/>
</dbReference>
<feature type="domain" description="PIN" evidence="8">
    <location>
        <begin position="2"/>
        <end position="124"/>
    </location>
</feature>
<keyword evidence="2" id="KW-1277">Toxin-antitoxin system</keyword>
<dbReference type="Pfam" id="PF01850">
    <property type="entry name" value="PIN"/>
    <property type="match status" value="1"/>
</dbReference>
<evidence type="ECO:0000256" key="3">
    <source>
        <dbReference type="ARBA" id="ARBA00022722"/>
    </source>
</evidence>
<reference evidence="10" key="1">
    <citation type="journal article" date="2019" name="Int. J. Syst. Evol. Microbiol.">
        <title>The Global Catalogue of Microorganisms (GCM) 10K type strain sequencing project: providing services to taxonomists for standard genome sequencing and annotation.</title>
        <authorList>
            <consortium name="The Broad Institute Genomics Platform"/>
            <consortium name="The Broad Institute Genome Sequencing Center for Infectious Disease"/>
            <person name="Wu L."/>
            <person name="Ma J."/>
        </authorList>
    </citation>
    <scope>NUCLEOTIDE SEQUENCE [LARGE SCALE GENOMIC DNA]</scope>
    <source>
        <strain evidence="10">CGMCC 1.12702</strain>
    </source>
</reference>
<comment type="similarity">
    <text evidence="7">Belongs to the PINc/VapC protein family.</text>
</comment>
<accession>A0ABW4TVU7</accession>
<organism evidence="9 10">
    <name type="scientific">Sphingomonas arantia</name>
    <dbReference type="NCBI Taxonomy" id="1460676"/>
    <lineage>
        <taxon>Bacteria</taxon>
        <taxon>Pseudomonadati</taxon>
        <taxon>Pseudomonadota</taxon>
        <taxon>Alphaproteobacteria</taxon>
        <taxon>Sphingomonadales</taxon>
        <taxon>Sphingomonadaceae</taxon>
        <taxon>Sphingomonas</taxon>
    </lineage>
</organism>
<dbReference type="InterPro" id="IPR050556">
    <property type="entry name" value="Type_II_TA_system_RNase"/>
</dbReference>
<dbReference type="InterPro" id="IPR029060">
    <property type="entry name" value="PIN-like_dom_sf"/>
</dbReference>
<comment type="cofactor">
    <cofactor evidence="1">
        <name>Mg(2+)</name>
        <dbReference type="ChEBI" id="CHEBI:18420"/>
    </cofactor>
</comment>
<keyword evidence="10" id="KW-1185">Reference proteome</keyword>
<evidence type="ECO:0000256" key="1">
    <source>
        <dbReference type="ARBA" id="ARBA00001946"/>
    </source>
</evidence>
<dbReference type="PANTHER" id="PTHR33653">
    <property type="entry name" value="RIBONUCLEASE VAPC2"/>
    <property type="match status" value="1"/>
</dbReference>
<keyword evidence="4" id="KW-0479">Metal-binding</keyword>
<keyword evidence="5" id="KW-0378">Hydrolase</keyword>
<evidence type="ECO:0000256" key="2">
    <source>
        <dbReference type="ARBA" id="ARBA00022649"/>
    </source>
</evidence>
<dbReference type="Gene3D" id="3.40.50.1010">
    <property type="entry name" value="5'-nuclease"/>
    <property type="match status" value="1"/>
</dbReference>
<dbReference type="InterPro" id="IPR002716">
    <property type="entry name" value="PIN_dom"/>
</dbReference>
<evidence type="ECO:0000256" key="6">
    <source>
        <dbReference type="ARBA" id="ARBA00022842"/>
    </source>
</evidence>
<dbReference type="EMBL" id="JBHUGS010000001">
    <property type="protein sequence ID" value="MFD1950035.1"/>
    <property type="molecule type" value="Genomic_DNA"/>
</dbReference>
<evidence type="ECO:0000256" key="4">
    <source>
        <dbReference type="ARBA" id="ARBA00022723"/>
    </source>
</evidence>
<proteinExistence type="inferred from homology"/>
<gene>
    <name evidence="9" type="ORF">ACFSGX_04520</name>
</gene>
<keyword evidence="6" id="KW-0460">Magnesium</keyword>
<sequence>MIFIDTNILIDVFAPDQAWKIWSGLKLEELNSSGGYVINTIVVAELATNFPSLAALTGSLQKIGIRIDPLEADVAFAAGEAFRAYRRRHGKRDAILSDFLIGAHALRLRATLLTRDAGIYRTYFPGLTLITPEDEHD</sequence>
<dbReference type="SUPFAM" id="SSF88723">
    <property type="entry name" value="PIN domain-like"/>
    <property type="match status" value="1"/>
</dbReference>
<dbReference type="Proteomes" id="UP001597400">
    <property type="component" value="Unassembled WGS sequence"/>
</dbReference>
<evidence type="ECO:0000259" key="8">
    <source>
        <dbReference type="Pfam" id="PF01850"/>
    </source>
</evidence>
<name>A0ABW4TVU7_9SPHN</name>
<keyword evidence="3" id="KW-0540">Nuclease</keyword>
<protein>
    <submittedName>
        <fullName evidence="9">Type II toxin-antitoxin system VapC family toxin</fullName>
    </submittedName>
</protein>